<feature type="repeat" description="CSPG" evidence="5">
    <location>
        <begin position="1265"/>
        <end position="1356"/>
    </location>
</feature>
<feature type="repeat" description="CSPG" evidence="5">
    <location>
        <begin position="1044"/>
        <end position="1133"/>
    </location>
</feature>
<evidence type="ECO:0000313" key="10">
    <source>
        <dbReference type="EMBL" id="KAJ8304606.1"/>
    </source>
</evidence>
<evidence type="ECO:0000256" key="4">
    <source>
        <dbReference type="PROSITE-ProRule" id="PRU00122"/>
    </source>
</evidence>
<feature type="repeat" description="CSPG" evidence="5">
    <location>
        <begin position="568"/>
        <end position="664"/>
    </location>
</feature>
<dbReference type="InterPro" id="IPR051561">
    <property type="entry name" value="FRAS1_ECM"/>
</dbReference>
<feature type="signal peptide" evidence="8">
    <location>
        <begin position="1"/>
        <end position="22"/>
    </location>
</feature>
<dbReference type="PROSITE" id="PS50025">
    <property type="entry name" value="LAM_G_DOMAIN"/>
    <property type="match status" value="1"/>
</dbReference>
<dbReference type="PANTHER" id="PTHR45739">
    <property type="entry name" value="MATRIX PROTEIN, PUTATIVE-RELATED"/>
    <property type="match status" value="1"/>
</dbReference>
<proteinExistence type="predicted"/>
<dbReference type="InterPro" id="IPR013320">
    <property type="entry name" value="ConA-like_dom_sf"/>
</dbReference>
<reference evidence="10 11" key="1">
    <citation type="submission" date="2022-12" db="EMBL/GenBank/DDBJ databases">
        <title>Chromosome-level genome of Tegillarca granosa.</title>
        <authorList>
            <person name="Kim J."/>
        </authorList>
    </citation>
    <scope>NUCLEOTIDE SEQUENCE [LARGE SCALE GENOMIC DNA]</scope>
    <source>
        <strain evidence="10">Teg-2019</strain>
        <tissue evidence="10">Adductor muscle</tissue>
    </source>
</reference>
<dbReference type="Proteomes" id="UP001217089">
    <property type="component" value="Unassembled WGS sequence"/>
</dbReference>
<name>A0ABQ9EJL5_TEGGR</name>
<feature type="repeat" description="CSPG" evidence="5">
    <location>
        <begin position="459"/>
        <end position="551"/>
    </location>
</feature>
<feature type="repeat" description="CSPG" evidence="5">
    <location>
        <begin position="1485"/>
        <end position="1581"/>
    </location>
</feature>
<evidence type="ECO:0000256" key="5">
    <source>
        <dbReference type="PROSITE-ProRule" id="PRU01201"/>
    </source>
</evidence>
<feature type="repeat" description="CSPG" evidence="5">
    <location>
        <begin position="1601"/>
        <end position="1698"/>
    </location>
</feature>
<feature type="domain" description="Laminin G" evidence="9">
    <location>
        <begin position="22"/>
        <end position="194"/>
    </location>
</feature>
<dbReference type="CDD" id="cd00110">
    <property type="entry name" value="LamG"/>
    <property type="match status" value="1"/>
</dbReference>
<evidence type="ECO:0000259" key="9">
    <source>
        <dbReference type="PROSITE" id="PS50025"/>
    </source>
</evidence>
<keyword evidence="7" id="KW-0812">Transmembrane</keyword>
<dbReference type="InterPro" id="IPR001791">
    <property type="entry name" value="Laminin_G"/>
</dbReference>
<evidence type="ECO:0000256" key="6">
    <source>
        <dbReference type="SAM" id="MobiDB-lite"/>
    </source>
</evidence>
<evidence type="ECO:0000256" key="7">
    <source>
        <dbReference type="SAM" id="Phobius"/>
    </source>
</evidence>
<feature type="chain" id="PRO_5045750237" description="Laminin G domain-containing protein" evidence="8">
    <location>
        <begin position="23"/>
        <end position="2306"/>
    </location>
</feature>
<accession>A0ABQ9EJL5</accession>
<keyword evidence="11" id="KW-1185">Reference proteome</keyword>
<keyword evidence="3" id="KW-0325">Glycoprotein</keyword>
<keyword evidence="7" id="KW-1133">Transmembrane helix</keyword>
<dbReference type="InterPro" id="IPR039005">
    <property type="entry name" value="CSPG_rpt"/>
</dbReference>
<feature type="compositionally biased region" description="Basic and acidic residues" evidence="6">
    <location>
        <begin position="2160"/>
        <end position="2171"/>
    </location>
</feature>
<comment type="caution">
    <text evidence="10">The sequence shown here is derived from an EMBL/GenBank/DDBJ whole genome shotgun (WGS) entry which is preliminary data.</text>
</comment>
<evidence type="ECO:0000256" key="1">
    <source>
        <dbReference type="ARBA" id="ARBA00022729"/>
    </source>
</evidence>
<dbReference type="Pfam" id="PF02210">
    <property type="entry name" value="Laminin_G_2"/>
    <property type="match status" value="1"/>
</dbReference>
<feature type="repeat" description="CSPG" evidence="5">
    <location>
        <begin position="810"/>
        <end position="905"/>
    </location>
</feature>
<keyword evidence="2" id="KW-0677">Repeat</keyword>
<dbReference type="EMBL" id="JARBDR010000903">
    <property type="protein sequence ID" value="KAJ8304606.1"/>
    <property type="molecule type" value="Genomic_DNA"/>
</dbReference>
<gene>
    <name evidence="10" type="ORF">KUTeg_018189</name>
</gene>
<feature type="repeat" description="CSPG" evidence="5">
    <location>
        <begin position="1732"/>
        <end position="1824"/>
    </location>
</feature>
<dbReference type="CDD" id="cd00053">
    <property type="entry name" value="EGF"/>
    <property type="match status" value="1"/>
</dbReference>
<comment type="caution">
    <text evidence="4">Lacks conserved residue(s) required for the propagation of feature annotation.</text>
</comment>
<evidence type="ECO:0000256" key="3">
    <source>
        <dbReference type="ARBA" id="ARBA00023180"/>
    </source>
</evidence>
<organism evidence="10 11">
    <name type="scientific">Tegillarca granosa</name>
    <name type="common">Malaysian cockle</name>
    <name type="synonym">Anadara granosa</name>
    <dbReference type="NCBI Taxonomy" id="220873"/>
    <lineage>
        <taxon>Eukaryota</taxon>
        <taxon>Metazoa</taxon>
        <taxon>Spiralia</taxon>
        <taxon>Lophotrochozoa</taxon>
        <taxon>Mollusca</taxon>
        <taxon>Bivalvia</taxon>
        <taxon>Autobranchia</taxon>
        <taxon>Pteriomorphia</taxon>
        <taxon>Arcoida</taxon>
        <taxon>Arcoidea</taxon>
        <taxon>Arcidae</taxon>
        <taxon>Tegillarca</taxon>
    </lineage>
</organism>
<keyword evidence="1 8" id="KW-0732">Signal</keyword>
<feature type="region of interest" description="Disordered" evidence="6">
    <location>
        <begin position="2160"/>
        <end position="2183"/>
    </location>
</feature>
<feature type="repeat" description="CSPG" evidence="5">
    <location>
        <begin position="1155"/>
        <end position="1249"/>
    </location>
</feature>
<dbReference type="Gene3D" id="2.60.120.200">
    <property type="match status" value="2"/>
</dbReference>
<feature type="repeat" description="CSPG" evidence="5">
    <location>
        <begin position="1378"/>
        <end position="1468"/>
    </location>
</feature>
<dbReference type="PANTHER" id="PTHR45739:SF12">
    <property type="entry name" value="CHONDROITIN SULFATE PROTEOGLYCAN 4-LIKE ISOFORM X2"/>
    <property type="match status" value="1"/>
</dbReference>
<feature type="region of interest" description="Disordered" evidence="6">
    <location>
        <begin position="2077"/>
        <end position="2115"/>
    </location>
</feature>
<protein>
    <recommendedName>
        <fullName evidence="9">Laminin G domain-containing protein</fullName>
    </recommendedName>
</protein>
<feature type="transmembrane region" description="Helical" evidence="7">
    <location>
        <begin position="2126"/>
        <end position="2151"/>
    </location>
</feature>
<dbReference type="SMART" id="SM00282">
    <property type="entry name" value="LamG"/>
    <property type="match status" value="1"/>
</dbReference>
<evidence type="ECO:0000313" key="11">
    <source>
        <dbReference type="Proteomes" id="UP001217089"/>
    </source>
</evidence>
<sequence>MAFCCTTVAIIAVFMCMQCIHAASFYGNSYINIPFQDASSTTQLELRFKTTRPHGMLFLALGDTDFLIVELNGGILEIRLDLGSGEVVLNSPQSISLDDHTWHVMRLRRNKADVELYVDGRKLDSKVASGSFHDLNIQNGIYLGGIGNADVTTFENVKNFRGCLSNVIFNQYDILYAARQINNPGSVQKISWDCNEQFNVESSEPIGYLTETSYTAFQHLPITTQGVIAFEIKTKSSTAMLMFCTGTQSSAHSDLFAVEIIQGNLYGFHEIQISSEVEPGCPWNYPCAANPCKTGAQCVERGDNFECICDSGNCVRVVEEAPDGHTGENDGEDVQLVAINKLEIEEGARKVISSDNIEVLFDHRRYRVRESAIHFHVLESPQHGRIEVVVGRKRNTNVFTLLDLMGNRVFYIHDGSETYTDDVTIEINIAINNGGTIPERLTQRYDFVLPIIVIPVNDPPVLMISNGYIQMVRNTKLGITKNILNVEDPDNEPSDLVYTSMCPEDKGYFERSNDVGQPINTFTQLDVNQKQILFVHQDGTNAQCRIQVRDQEASFGPITFRIRALQLRLQLPKNTGIELFIGTSVVIQKENLTVVTNAPSQELDIRYEITQPPKYGEVQRQQQSDQAWISVSNFAQRHINNGQVRYIHKNVSSPVFDQFAFIVSSLDQRISQHIFSIYLKSTVIEVMAPHFINLEMTDFKRFSPNDLNVQSNNPNLSPTDVRYILIRPPFQGNIYKMYPEKSITETFAELNPLGKDWYFTQKDIDDGLIVYKLKHQTYENIDDFMVLKVTTVGAQPVIKRLDINYVPEETDVRFVNNGLDNVIEGGQKTIERRNLYLEMKEYRDFEFSVTDLPEHGQLQLIDPRSGVVKKSNISRFSNRDIQDLKLVYKHDDTESDKDSFMFVASPVISSRNQLPVNIPEITGTLDIRMLMRNDNPPVRLVDKVFNVVINKERTLTLDDLAFTDPDIDYDPMDLLYKRRGISTGKIIYTHNKSEAFDFTQRDIANGNIAYQHSGSELFGRAVIWVSDGQFYTTSLFEIAASNPYVKVINNTGILARVGASTTISSYNLSIETNVDIDPDHIRFVLIEEPLQGQLKVNGLRVTEFTYSSVIQGLLSYEHKGLGSLEDMFKYAVVAGSVQVQGQFPIRVIFESQNRPPRVVHNNVLEVSESGSAVLTESHLLVTHPDSLPSGIVYTVRMAPKHGQLFVVGSSTENGNYQTFTQDDINRGHVKYHHSDFNPSDMFFFDVSNGMQYLKGLEFVIEIIPANLQLQIQNFTVREGGRRSLIPSILHLNGRYLEGKSVTYFIIKQPSHGILENVRQVGVPLSQFTSEDLHQGNIRFVHDNSESNSDQFSVKARVESMESPVKKVYVAVDTINDQPPRIVINTGITLWKGSLKRITQDMLKAVDQDSSVDRIMFTVTSPTNGHIAFLNNTFKEISSFTQDQINRGLIVFVHQGAATGQFKFHTSDGVNSDVLRVFHVTAKPLVLSLVNNEPLKIYPGKSQPITNLHLLARTNDINQTRTVIYNIETKPKKGRIVTMFQGQTREIQSFRQDEINDGQIFYTHTSYPDSWSETDLFHFEVSTLYAEPLKESFEIDISYGNRKSLVDTEDVVVNEGGEVTITRQNLDVTGYIRELEKSGKRAIVKYVLDSLPHHGKLSLRNRFLEHGDEFTQDSINRGQLRYTHDDSDTNSDSFTFSLSVDILEQTHENPDAQEVEFTSTFNITVRPVNDERFTLITTNPSMNVVEGLAAEITSDVLKTVDKDTPPNGILYEIIVQPTNGILALTDNLKVRIQQFTQNDIDEKRVVFINDGSGKSGKFQFRVSDGAFDYVYKYFIINIVQISVDMVKNNNIQLLQGDSSVYIGRDILDTRTNGIRSNITFNVTQVPKYGNLYIGRNVVTQFRQTHLDNSQLLYIQSDMSSDMDYFICSIFHMGSNQILRNKRVNVIVSPLVQQNPVDASMSGTVYISTKFLDASKLANLTRDVPKFNILLKPKFGRIIKKGLRQTRAINDDRDDVEVDRFTHEDIRLSKILYVKNEDSLHRKGTDSFAYVLTARAVQPARGMMHIKLSPDAVITTPRTRSRLTPLYPTEDDDSYSVENDGASDKDKAALPKSPHHSEVVNPNVRNDFIIILAILIPLFILVIIVLIVVYFLWKRQRYRDYTPPDGNKPRLRPEISGPVPLDQPHVHIEPKEETTDSDEEERRLEYAHHNYYNVPLRNISKGEYENSELSPSEDRDSLLGATAAEISYTIPECKVTALENNEDRGRHSPAPSSDSVNLFDWTLMDPELLEHCKTNTSAPVLRDNQYWV</sequence>
<keyword evidence="7" id="KW-0472">Membrane</keyword>
<evidence type="ECO:0000256" key="2">
    <source>
        <dbReference type="ARBA" id="ARBA00022737"/>
    </source>
</evidence>
<dbReference type="PROSITE" id="PS51854">
    <property type="entry name" value="CSPG"/>
    <property type="match status" value="11"/>
</dbReference>
<evidence type="ECO:0000256" key="8">
    <source>
        <dbReference type="SAM" id="SignalP"/>
    </source>
</evidence>
<feature type="compositionally biased region" description="Low complexity" evidence="6">
    <location>
        <begin position="2077"/>
        <end position="2086"/>
    </location>
</feature>
<dbReference type="SUPFAM" id="SSF49899">
    <property type="entry name" value="Concanavalin A-like lectins/glucanases"/>
    <property type="match status" value="1"/>
</dbReference>
<feature type="repeat" description="CSPG" evidence="5">
    <location>
        <begin position="333"/>
        <end position="428"/>
    </location>
</feature>
<dbReference type="Pfam" id="PF16184">
    <property type="entry name" value="Cadherin_3"/>
    <property type="match status" value="13"/>
</dbReference>